<evidence type="ECO:0000313" key="1">
    <source>
        <dbReference type="EMBL" id="EKT4092960.1"/>
    </source>
</evidence>
<accession>A0AAI9C2U2</accession>
<dbReference type="Proteomes" id="UP001218208">
    <property type="component" value="Unassembled WGS sequence"/>
</dbReference>
<sequence length="130" mass="13756">MKRHWIVVGDTTHSNGCVITGSPYTDIEGKAVAHEGDRASCPLHQGIFPIVQGEPTLLIDGHPVALHGHHLACGCQLISTQQRLVFVTDATADDEHPQREPAQASASRPPVCLECLRAAAASAAPLLARA</sequence>
<reference evidence="1" key="1">
    <citation type="submission" date="2022-07" db="EMBL/GenBank/DDBJ databases">
        <authorList>
            <consortium name="DAFM: The Division of Animal and Food Microbiology"/>
        </authorList>
    </citation>
    <scope>NUCLEOTIDE SEQUENCE</scope>
    <source>
        <strain evidence="1">19MO01SH01-2</strain>
    </source>
</reference>
<protein>
    <submittedName>
        <fullName evidence="1">PAAR domain-containing protein</fullName>
    </submittedName>
</protein>
<dbReference type="CDD" id="cd14744">
    <property type="entry name" value="PAAR_CT_2"/>
    <property type="match status" value="1"/>
</dbReference>
<proteinExistence type="predicted"/>
<dbReference type="AlphaFoldDB" id="A0AAI9C2U2"/>
<dbReference type="Gene3D" id="2.60.200.60">
    <property type="match status" value="1"/>
</dbReference>
<gene>
    <name evidence="1" type="ORF">QEG23_002485</name>
</gene>
<evidence type="ECO:0000313" key="2">
    <source>
        <dbReference type="Proteomes" id="UP001218208"/>
    </source>
</evidence>
<comment type="caution">
    <text evidence="1">The sequence shown here is derived from an EMBL/GenBank/DDBJ whole genome shotgun (WGS) entry which is preliminary data.</text>
</comment>
<dbReference type="InterPro" id="IPR008727">
    <property type="entry name" value="PAAR_motif"/>
</dbReference>
<dbReference type="Pfam" id="PF05488">
    <property type="entry name" value="PAAR_motif"/>
    <property type="match status" value="1"/>
</dbReference>
<dbReference type="EMBL" id="ABLOJW010000012">
    <property type="protein sequence ID" value="EKT4092960.1"/>
    <property type="molecule type" value="Genomic_DNA"/>
</dbReference>
<organism evidence="1 2">
    <name type="scientific">Stenotrophomonas maltophilia</name>
    <name type="common">Pseudomonas maltophilia</name>
    <name type="synonym">Xanthomonas maltophilia</name>
    <dbReference type="NCBI Taxonomy" id="40324"/>
    <lineage>
        <taxon>Bacteria</taxon>
        <taxon>Pseudomonadati</taxon>
        <taxon>Pseudomonadota</taxon>
        <taxon>Gammaproteobacteria</taxon>
        <taxon>Lysobacterales</taxon>
        <taxon>Lysobacteraceae</taxon>
        <taxon>Stenotrophomonas</taxon>
        <taxon>Stenotrophomonas maltophilia group</taxon>
    </lineage>
</organism>
<name>A0AAI9C2U2_STEMA</name>